<evidence type="ECO:0000256" key="1">
    <source>
        <dbReference type="ARBA" id="ARBA00006594"/>
    </source>
</evidence>
<dbReference type="EMBL" id="OBDO01000001">
    <property type="protein sequence ID" value="SNX94820.1"/>
    <property type="molecule type" value="Genomic_DNA"/>
</dbReference>
<accession>A0A285E794</accession>
<dbReference type="InterPro" id="IPR022749">
    <property type="entry name" value="D12N6_MeTrfase_N"/>
</dbReference>
<proteinExistence type="inferred from homology"/>
<dbReference type="AlphaFoldDB" id="A0A285E794"/>
<dbReference type="InterPro" id="IPR038333">
    <property type="entry name" value="T1MK-like_N_sf"/>
</dbReference>
<gene>
    <name evidence="4" type="ORF">SAMN06893097_101617</name>
</gene>
<protein>
    <submittedName>
        <fullName evidence="4">HsdM N-terminal domain-containing protein</fullName>
    </submittedName>
</protein>
<dbReference type="SUPFAM" id="SSF53335">
    <property type="entry name" value="S-adenosyl-L-methionine-dependent methyltransferases"/>
    <property type="match status" value="1"/>
</dbReference>
<evidence type="ECO:0000259" key="3">
    <source>
        <dbReference type="Pfam" id="PF12161"/>
    </source>
</evidence>
<organism evidence="4 5">
    <name type="scientific">Geodermatophilus sabuli</name>
    <dbReference type="NCBI Taxonomy" id="1564158"/>
    <lineage>
        <taxon>Bacteria</taxon>
        <taxon>Bacillati</taxon>
        <taxon>Actinomycetota</taxon>
        <taxon>Actinomycetes</taxon>
        <taxon>Geodermatophilales</taxon>
        <taxon>Geodermatophilaceae</taxon>
        <taxon>Geodermatophilus</taxon>
    </lineage>
</organism>
<dbReference type="RefSeq" id="WP_245853528.1">
    <property type="nucleotide sequence ID" value="NZ_JACHXB010000001.1"/>
</dbReference>
<feature type="domain" description="N6 adenine-specific DNA methyltransferase N-terminal" evidence="3">
    <location>
        <begin position="9"/>
        <end position="57"/>
    </location>
</feature>
<dbReference type="GO" id="GO:0009307">
    <property type="term" value="P:DNA restriction-modification system"/>
    <property type="evidence" value="ECO:0007669"/>
    <property type="project" value="UniProtKB-KW"/>
</dbReference>
<keyword evidence="2" id="KW-0680">Restriction system</keyword>
<sequence length="164" mass="18430">MHGFEGKVQFVWQVADLLRGDYKPAEYRGVILPLLVLRRLDAVLEDTKPQVLARAEQLKLIKSFNATFGYDLSEPDGLEIYVGLPSLLSENEDVQQRAADNTEEQFALTIKPDDIVGALFARQEGSQRLLKAMLEDQAFADAALQVITRETYRAARRKHAQNAA</sequence>
<dbReference type="InterPro" id="IPR029063">
    <property type="entry name" value="SAM-dependent_MTases_sf"/>
</dbReference>
<comment type="similarity">
    <text evidence="1">Belongs to the N(4)/N(6)-methyltransferase family.</text>
</comment>
<evidence type="ECO:0000313" key="4">
    <source>
        <dbReference type="EMBL" id="SNX94820.1"/>
    </source>
</evidence>
<dbReference type="Gene3D" id="1.20.1260.30">
    <property type="match status" value="1"/>
</dbReference>
<dbReference type="Proteomes" id="UP000219514">
    <property type="component" value="Unassembled WGS sequence"/>
</dbReference>
<evidence type="ECO:0000313" key="5">
    <source>
        <dbReference type="Proteomes" id="UP000219514"/>
    </source>
</evidence>
<name>A0A285E794_9ACTN</name>
<keyword evidence="5" id="KW-1185">Reference proteome</keyword>
<evidence type="ECO:0000256" key="2">
    <source>
        <dbReference type="ARBA" id="ARBA00022747"/>
    </source>
</evidence>
<reference evidence="4 5" key="1">
    <citation type="submission" date="2017-09" db="EMBL/GenBank/DDBJ databases">
        <authorList>
            <person name="Ehlers B."/>
            <person name="Leendertz F.H."/>
        </authorList>
    </citation>
    <scope>NUCLEOTIDE SEQUENCE [LARGE SCALE GENOMIC DNA]</scope>
    <source>
        <strain evidence="4 5">DSM 46844</strain>
    </source>
</reference>
<dbReference type="Pfam" id="PF12161">
    <property type="entry name" value="HsdM_N"/>
    <property type="match status" value="1"/>
</dbReference>